<dbReference type="Pfam" id="PF14533">
    <property type="entry name" value="USP7_C2"/>
    <property type="match status" value="1"/>
</dbReference>
<dbReference type="GO" id="GO:0004175">
    <property type="term" value="F:endopeptidase activity"/>
    <property type="evidence" value="ECO:0007669"/>
    <property type="project" value="UniProtKB-ARBA"/>
</dbReference>
<dbReference type="GO" id="GO:0016579">
    <property type="term" value="P:protein deubiquitination"/>
    <property type="evidence" value="ECO:0007669"/>
    <property type="project" value="InterPro"/>
</dbReference>
<evidence type="ECO:0000259" key="11">
    <source>
        <dbReference type="PROSITE" id="PS50235"/>
    </source>
</evidence>
<sequence length="1106" mass="126694">MKEKYLPQLPDLETADEAVSTWNIEKYPQLRQKERGPIFECGGHPWRILLFPTGNNNPDFASLYLEQGKGDPESDTQDRPTEDWSACVQFTLVLWNKNDPTIFVTHTANHRFDQEENDWGFTRFGELRKLFAPQWDNRGRPMVENDAVNVTAFVRTYKDPTGVLWHSFTNYNSKKETGMVGLKNQGATCYLNSLLQSLYFTNAFRKAVYQIPTEQETDRAKSAWALQRLFYLLQTNEDAVSTQELTQSFGWETKHIFEQQDVQELSRILMERMEERMKGTGAENALAKMFVGKMKTYISCINVDYESSRIEDFWDIQLNVSGNKNLDDSFRDYVQVETMDGENKYFAEGFGLQDAKKGVIFESFPQVLHLQLKRFEYDLNRDAMMKVNDRYEFPEVFDAAPYLSDTADKSEPYVYNLHSVLVHSGDFNAGHYYAFLRPTAEGHFYKFDDDRVTRATLKEAMEENFGGDYGNRPNGVPVRNPYTRTLSTKRSMSAYMLVYVRQSRMKGILHDVQEADSPPHLAQQLKEERAALERRKKEREEQHLYLSVYVVTESNFKGHLGFDLTSWDPDNDTPSKPQLHRVLRTSTVSELAAAVAQSQGIPPEHLRLWVMVNRQNKTVRPDQPLGNPDMTIESAYLRHGAKDRNFRLWAEQAQKVESGKPLWPDFPAANKTDPPTLIFLKHFDAEQQSLLGVGHVYLKKTAKVADMVPLILQMMGWTPGAAGLANGMTNGTPSPPSLLLYEEIKSSMIEPMKPKSTLAHAEIVDGDIVCFQKQLPEKTVSSIASTGGYTDAREFYDYLLNRKQVMFLPKAAAEGEESTFKLDLSRKMSYEQFSAKVGEHLKLDPTHLRFWTINLATGKPKATVKRSLSQNLSQILSPSFGTYGNSNQCDDRLFYEVLDMSLSELETKRSCRVFYLSDGHTREDLYDILAPKAGTVKDLIDGLIKKANFGPEIADHLRIYEISQSRVHREYRDTTPLTAVGDYSILVAEVIPEEERNASEDDMTIYCFHFDKEVSKVHGIPFRFIVKPGEPFKETKERLSKRTGIKGKQFEKIRFAIIQRSIYSKPIYLNDEHVLSDVARLPDDTLGIDHVNRNKGLGKGDSIFIR</sequence>
<evidence type="ECO:0000256" key="2">
    <source>
        <dbReference type="ARBA" id="ARBA00004123"/>
    </source>
</evidence>
<evidence type="ECO:0000256" key="6">
    <source>
        <dbReference type="ARBA" id="ARBA00022786"/>
    </source>
</evidence>
<dbReference type="GO" id="GO:0005634">
    <property type="term" value="C:nucleus"/>
    <property type="evidence" value="ECO:0007669"/>
    <property type="project" value="UniProtKB-SubCell"/>
</dbReference>
<dbReference type="InterPro" id="IPR024729">
    <property type="entry name" value="USP7_ICP0-binding_dom"/>
</dbReference>
<dbReference type="InterPro" id="IPR002083">
    <property type="entry name" value="MATH/TRAF_dom"/>
</dbReference>
<dbReference type="PROSITE" id="PS50235">
    <property type="entry name" value="USP_3"/>
    <property type="match status" value="1"/>
</dbReference>
<dbReference type="InterPro" id="IPR008974">
    <property type="entry name" value="TRAF-like"/>
</dbReference>
<dbReference type="InterPro" id="IPR001394">
    <property type="entry name" value="Peptidase_C19_UCH"/>
</dbReference>
<keyword evidence="8" id="KW-0788">Thiol protease</keyword>
<dbReference type="PROSITE" id="PS00972">
    <property type="entry name" value="USP_1"/>
    <property type="match status" value="1"/>
</dbReference>
<keyword evidence="7 12" id="KW-0378">Hydrolase</keyword>
<evidence type="ECO:0000256" key="1">
    <source>
        <dbReference type="ARBA" id="ARBA00000707"/>
    </source>
</evidence>
<accession>A0AA43QK42</accession>
<dbReference type="Gene3D" id="3.90.70.10">
    <property type="entry name" value="Cysteine proteinases"/>
    <property type="match status" value="1"/>
</dbReference>
<evidence type="ECO:0000313" key="12">
    <source>
        <dbReference type="EMBL" id="MDI1485765.1"/>
    </source>
</evidence>
<dbReference type="FunFam" id="2.60.210.10:FF:000011">
    <property type="entry name" value="Ubiquitin carboxyl-terminal hydrolase 7"/>
    <property type="match status" value="1"/>
</dbReference>
<dbReference type="Pfam" id="PF22486">
    <property type="entry name" value="MATH_2"/>
    <property type="match status" value="1"/>
</dbReference>
<feature type="domain" description="USP" evidence="11">
    <location>
        <begin position="180"/>
        <end position="502"/>
    </location>
</feature>
<name>A0AA43QK42_9LECA</name>
<comment type="caution">
    <text evidence="12">The sequence shown here is derived from an EMBL/GenBank/DDBJ whole genome shotgun (WGS) entry which is preliminary data.</text>
</comment>
<dbReference type="GO" id="GO:0031647">
    <property type="term" value="P:regulation of protein stability"/>
    <property type="evidence" value="ECO:0007669"/>
    <property type="project" value="TreeGrafter"/>
</dbReference>
<dbReference type="SUPFAM" id="SSF54001">
    <property type="entry name" value="Cysteine proteinases"/>
    <property type="match status" value="1"/>
</dbReference>
<dbReference type="InterPro" id="IPR050164">
    <property type="entry name" value="Peptidase_C19"/>
</dbReference>
<dbReference type="SUPFAM" id="SSF49599">
    <property type="entry name" value="TRAF domain-like"/>
    <property type="match status" value="1"/>
</dbReference>
<evidence type="ECO:0000256" key="5">
    <source>
        <dbReference type="ARBA" id="ARBA00022670"/>
    </source>
</evidence>
<feature type="domain" description="MATH" evidence="10">
    <location>
        <begin position="17"/>
        <end position="154"/>
    </location>
</feature>
<keyword evidence="9" id="KW-0539">Nucleus</keyword>
<dbReference type="GO" id="GO:0006508">
    <property type="term" value="P:proteolysis"/>
    <property type="evidence" value="ECO:0007669"/>
    <property type="project" value="UniProtKB-KW"/>
</dbReference>
<dbReference type="InterPro" id="IPR038765">
    <property type="entry name" value="Papain-like_cys_pep_sf"/>
</dbReference>
<protein>
    <recommendedName>
        <fullName evidence="4">ubiquitinyl hydrolase 1</fullName>
        <ecNumber evidence="4">3.4.19.12</ecNumber>
    </recommendedName>
</protein>
<dbReference type="AlphaFoldDB" id="A0AA43QK42"/>
<evidence type="ECO:0000256" key="3">
    <source>
        <dbReference type="ARBA" id="ARBA00009085"/>
    </source>
</evidence>
<dbReference type="FunFam" id="3.90.70.10:FF:000005">
    <property type="entry name" value="Ubiquitin carboxyl-terminal hydrolase 7"/>
    <property type="match status" value="1"/>
</dbReference>
<dbReference type="SMART" id="SM00061">
    <property type="entry name" value="MATH"/>
    <property type="match status" value="1"/>
</dbReference>
<dbReference type="GO" id="GO:0140492">
    <property type="term" value="F:metal-dependent deubiquitinase activity"/>
    <property type="evidence" value="ECO:0007669"/>
    <property type="project" value="UniProtKB-ARBA"/>
</dbReference>
<organism evidence="12 13">
    <name type="scientific">Ramalina farinacea</name>
    <dbReference type="NCBI Taxonomy" id="258253"/>
    <lineage>
        <taxon>Eukaryota</taxon>
        <taxon>Fungi</taxon>
        <taxon>Dikarya</taxon>
        <taxon>Ascomycota</taxon>
        <taxon>Pezizomycotina</taxon>
        <taxon>Lecanoromycetes</taxon>
        <taxon>OSLEUM clade</taxon>
        <taxon>Lecanoromycetidae</taxon>
        <taxon>Lecanorales</taxon>
        <taxon>Lecanorineae</taxon>
        <taxon>Ramalinaceae</taxon>
        <taxon>Ramalina</taxon>
    </lineage>
</organism>
<evidence type="ECO:0000256" key="8">
    <source>
        <dbReference type="ARBA" id="ARBA00022807"/>
    </source>
</evidence>
<evidence type="ECO:0000256" key="7">
    <source>
        <dbReference type="ARBA" id="ARBA00022801"/>
    </source>
</evidence>
<dbReference type="Proteomes" id="UP001161017">
    <property type="component" value="Unassembled WGS sequence"/>
</dbReference>
<evidence type="ECO:0000256" key="4">
    <source>
        <dbReference type="ARBA" id="ARBA00012759"/>
    </source>
</evidence>
<dbReference type="InterPro" id="IPR028889">
    <property type="entry name" value="USP"/>
</dbReference>
<evidence type="ECO:0000256" key="9">
    <source>
        <dbReference type="ARBA" id="ARBA00023242"/>
    </source>
</evidence>
<dbReference type="PROSITE" id="PS50144">
    <property type="entry name" value="MATH"/>
    <property type="match status" value="1"/>
</dbReference>
<evidence type="ECO:0000313" key="13">
    <source>
        <dbReference type="Proteomes" id="UP001161017"/>
    </source>
</evidence>
<comment type="subcellular location">
    <subcellularLocation>
        <location evidence="2">Nucleus</location>
    </subcellularLocation>
</comment>
<evidence type="ECO:0000259" key="10">
    <source>
        <dbReference type="PROSITE" id="PS50144"/>
    </source>
</evidence>
<keyword evidence="5 12" id="KW-0645">Protease</keyword>
<dbReference type="CDD" id="cd02659">
    <property type="entry name" value="peptidase_C19C"/>
    <property type="match status" value="1"/>
</dbReference>
<proteinExistence type="inferred from homology"/>
<dbReference type="PANTHER" id="PTHR24006">
    <property type="entry name" value="UBIQUITIN CARBOXYL-TERMINAL HYDROLASE"/>
    <property type="match status" value="1"/>
</dbReference>
<comment type="similarity">
    <text evidence="3">Belongs to the peptidase C19 family.</text>
</comment>
<dbReference type="EC" id="3.4.19.12" evidence="4"/>
<dbReference type="GO" id="GO:0005829">
    <property type="term" value="C:cytosol"/>
    <property type="evidence" value="ECO:0007669"/>
    <property type="project" value="TreeGrafter"/>
</dbReference>
<comment type="catalytic activity">
    <reaction evidence="1">
        <text>Thiol-dependent hydrolysis of ester, thioester, amide, peptide and isopeptide bonds formed by the C-terminal Gly of ubiquitin (a 76-residue protein attached to proteins as an intracellular targeting signal).</text>
        <dbReference type="EC" id="3.4.19.12"/>
    </reaction>
</comment>
<dbReference type="Pfam" id="PF12436">
    <property type="entry name" value="USP7_ICP0_bdg"/>
    <property type="match status" value="1"/>
</dbReference>
<dbReference type="Gene3D" id="2.60.210.10">
    <property type="entry name" value="Apoptosis, Tumor Necrosis Factor Receptor Associated Protein 2, Chain A"/>
    <property type="match status" value="1"/>
</dbReference>
<dbReference type="InterPro" id="IPR018200">
    <property type="entry name" value="USP_CS"/>
</dbReference>
<dbReference type="EMBL" id="JAPUFD010000002">
    <property type="protein sequence ID" value="MDI1485765.1"/>
    <property type="molecule type" value="Genomic_DNA"/>
</dbReference>
<dbReference type="Pfam" id="PF00443">
    <property type="entry name" value="UCH"/>
    <property type="match status" value="1"/>
</dbReference>
<dbReference type="Gene3D" id="3.10.20.90">
    <property type="entry name" value="Phosphatidylinositol 3-kinase Catalytic Subunit, Chain A, domain 1"/>
    <property type="match status" value="2"/>
</dbReference>
<keyword evidence="13" id="KW-1185">Reference proteome</keyword>
<keyword evidence="6" id="KW-0833">Ubl conjugation pathway</keyword>
<dbReference type="GO" id="GO:0004843">
    <property type="term" value="F:cysteine-type deubiquitinase activity"/>
    <property type="evidence" value="ECO:0007669"/>
    <property type="project" value="UniProtKB-EC"/>
</dbReference>
<dbReference type="PANTHER" id="PTHR24006:SF644">
    <property type="entry name" value="UBIQUITIN CARBOXYL-TERMINAL HYDROLASE 7"/>
    <property type="match status" value="1"/>
</dbReference>
<gene>
    <name evidence="12" type="primary">UBP15</name>
    <name evidence="12" type="ORF">OHK93_003954</name>
</gene>
<dbReference type="PROSITE" id="PS00973">
    <property type="entry name" value="USP_2"/>
    <property type="match status" value="1"/>
</dbReference>
<dbReference type="InterPro" id="IPR029346">
    <property type="entry name" value="USP_C"/>
</dbReference>
<reference evidence="12" key="1">
    <citation type="journal article" date="2023" name="Genome Biol. Evol.">
        <title>First Whole Genome Sequence and Flow Cytometry Genome Size Data for the Lichen-Forming Fungus Ramalina farinacea (Ascomycota).</title>
        <authorList>
            <person name="Llewellyn T."/>
            <person name="Mian S."/>
            <person name="Hill R."/>
            <person name="Leitch I.J."/>
            <person name="Gaya E."/>
        </authorList>
    </citation>
    <scope>NUCLEOTIDE SEQUENCE</scope>
    <source>
        <strain evidence="12">LIQ254RAFAR</strain>
    </source>
</reference>